<evidence type="ECO:0000313" key="6">
    <source>
        <dbReference type="EMBL" id="KAF0295123.1"/>
    </source>
</evidence>
<dbReference type="Proteomes" id="UP000440578">
    <property type="component" value="Unassembled WGS sequence"/>
</dbReference>
<dbReference type="FunFam" id="3.30.450.50:FF:000015">
    <property type="entry name" value="Synaptobrevin 2 isoform 1"/>
    <property type="match status" value="1"/>
</dbReference>
<dbReference type="GO" id="GO:0006906">
    <property type="term" value="P:vesicle fusion"/>
    <property type="evidence" value="ECO:0007669"/>
    <property type="project" value="TreeGrafter"/>
</dbReference>
<dbReference type="EMBL" id="VIIS01001636">
    <property type="protein sequence ID" value="KAF0295123.1"/>
    <property type="molecule type" value="Genomic_DNA"/>
</dbReference>
<comment type="caution">
    <text evidence="6">The sequence shown here is derived from an EMBL/GenBank/DDBJ whole genome shotgun (WGS) entry which is preliminary data.</text>
</comment>
<dbReference type="SUPFAM" id="SSF64356">
    <property type="entry name" value="SNARE-like"/>
    <property type="match status" value="1"/>
</dbReference>
<dbReference type="InterPro" id="IPR011012">
    <property type="entry name" value="Longin-like_dom_sf"/>
</dbReference>
<name>A0A6A4VNA6_AMPAM</name>
<dbReference type="InterPro" id="IPR010908">
    <property type="entry name" value="Longin_dom"/>
</dbReference>
<dbReference type="GO" id="GO:0012505">
    <property type="term" value="C:endomembrane system"/>
    <property type="evidence" value="ECO:0007669"/>
    <property type="project" value="UniProtKB-SubCell"/>
</dbReference>
<dbReference type="AlphaFoldDB" id="A0A6A4VNA6"/>
<keyword evidence="4" id="KW-0812">Transmembrane</keyword>
<reference evidence="6 7" key="1">
    <citation type="submission" date="2019-07" db="EMBL/GenBank/DDBJ databases">
        <title>Draft genome assembly of a fouling barnacle, Amphibalanus amphitrite (Darwin, 1854): The first reference genome for Thecostraca.</title>
        <authorList>
            <person name="Kim W."/>
        </authorList>
    </citation>
    <scope>NUCLEOTIDE SEQUENCE [LARGE SCALE GENOMIC DNA]</scope>
    <source>
        <strain evidence="6">SNU_AA5</strain>
        <tissue evidence="6">Soma without cirri and trophi</tissue>
    </source>
</reference>
<dbReference type="CDD" id="cd14824">
    <property type="entry name" value="Longin"/>
    <property type="match status" value="1"/>
</dbReference>
<dbReference type="GO" id="GO:0006887">
    <property type="term" value="P:exocytosis"/>
    <property type="evidence" value="ECO:0007669"/>
    <property type="project" value="TreeGrafter"/>
</dbReference>
<evidence type="ECO:0000259" key="5">
    <source>
        <dbReference type="PROSITE" id="PS50859"/>
    </source>
</evidence>
<dbReference type="OrthoDB" id="248747at2759"/>
<dbReference type="GO" id="GO:0000149">
    <property type="term" value="F:SNARE binding"/>
    <property type="evidence" value="ECO:0007669"/>
    <property type="project" value="TreeGrafter"/>
</dbReference>
<keyword evidence="2 4" id="KW-0472">Membrane</keyword>
<organism evidence="6 7">
    <name type="scientific">Amphibalanus amphitrite</name>
    <name type="common">Striped barnacle</name>
    <name type="synonym">Balanus amphitrite</name>
    <dbReference type="NCBI Taxonomy" id="1232801"/>
    <lineage>
        <taxon>Eukaryota</taxon>
        <taxon>Metazoa</taxon>
        <taxon>Ecdysozoa</taxon>
        <taxon>Arthropoda</taxon>
        <taxon>Crustacea</taxon>
        <taxon>Multicrustacea</taxon>
        <taxon>Cirripedia</taxon>
        <taxon>Thoracica</taxon>
        <taxon>Thoracicalcarea</taxon>
        <taxon>Balanomorpha</taxon>
        <taxon>Balanoidea</taxon>
        <taxon>Balanidae</taxon>
        <taxon>Amphibalaninae</taxon>
        <taxon>Amphibalanus</taxon>
    </lineage>
</organism>
<feature type="domain" description="Longin" evidence="5">
    <location>
        <begin position="7"/>
        <end position="110"/>
    </location>
</feature>
<comment type="similarity">
    <text evidence="1">Belongs to the synaptobrevin family.</text>
</comment>
<keyword evidence="7" id="KW-1185">Reference proteome</keyword>
<dbReference type="PROSITE" id="PS50859">
    <property type="entry name" value="LONGIN"/>
    <property type="match status" value="1"/>
</dbReference>
<dbReference type="InterPro" id="IPR042855">
    <property type="entry name" value="V_SNARE_CC"/>
</dbReference>
<accession>A0A6A4VNA6</accession>
<dbReference type="SUPFAM" id="SSF58038">
    <property type="entry name" value="SNARE fusion complex"/>
    <property type="match status" value="1"/>
</dbReference>
<keyword evidence="4" id="KW-1133">Transmembrane helix</keyword>
<gene>
    <name evidence="6" type="primary">VAMP7</name>
    <name evidence="6" type="ORF">FJT64_007255</name>
</gene>
<evidence type="ECO:0000256" key="3">
    <source>
        <dbReference type="ARBA" id="ARBA00046280"/>
    </source>
</evidence>
<dbReference type="InterPro" id="IPR051097">
    <property type="entry name" value="Synaptobrevin-like_transport"/>
</dbReference>
<feature type="transmembrane region" description="Helical" evidence="4">
    <location>
        <begin position="169"/>
        <end position="188"/>
    </location>
</feature>
<evidence type="ECO:0000256" key="2">
    <source>
        <dbReference type="ARBA" id="ARBA00023136"/>
    </source>
</evidence>
<evidence type="ECO:0000256" key="4">
    <source>
        <dbReference type="SAM" id="Phobius"/>
    </source>
</evidence>
<sequence length="198" mass="22385">MTILFSMISRGTTILAKCATCPGNFMEVVELILPKIGLQDSKLTYAHGDYLFHYVTEAGVIYLCITDDAFERSRAFSFLLELKKRFTTVYGYRLHSALPYAMNSEFSPLMASEMRRYSESRSTLAKAQADMDELKEIMVQNIGKKTPSVSFRSTSRNLARAMWWKNVKIIVACAVVCLLVLYGIVTYACGGFKWSKCT</sequence>
<comment type="subcellular location">
    <subcellularLocation>
        <location evidence="3">Endomembrane system</location>
        <topology evidence="3">Single-pass type IV membrane protein</topology>
    </subcellularLocation>
</comment>
<dbReference type="Gene3D" id="1.20.5.110">
    <property type="match status" value="1"/>
</dbReference>
<evidence type="ECO:0000313" key="7">
    <source>
        <dbReference type="Proteomes" id="UP000440578"/>
    </source>
</evidence>
<dbReference type="GO" id="GO:0005484">
    <property type="term" value="F:SNAP receptor activity"/>
    <property type="evidence" value="ECO:0007669"/>
    <property type="project" value="TreeGrafter"/>
</dbReference>
<dbReference type="Pfam" id="PF13774">
    <property type="entry name" value="Longin"/>
    <property type="match status" value="1"/>
</dbReference>
<evidence type="ECO:0000256" key="1">
    <source>
        <dbReference type="ARBA" id="ARBA00008025"/>
    </source>
</evidence>
<dbReference type="PANTHER" id="PTHR21136">
    <property type="entry name" value="SNARE PROTEINS"/>
    <property type="match status" value="1"/>
</dbReference>
<dbReference type="PANTHER" id="PTHR21136:SF179">
    <property type="entry name" value="VESICLE ASSOCIATED MEMBRANE PROTEIN 7-RELATED"/>
    <property type="match status" value="1"/>
</dbReference>
<dbReference type="Pfam" id="PF00957">
    <property type="entry name" value="Synaptobrevin"/>
    <property type="match status" value="1"/>
</dbReference>
<proteinExistence type="inferred from homology"/>
<protein>
    <submittedName>
        <fullName evidence="6">Vesicle-associated membrane protein 7</fullName>
    </submittedName>
</protein>
<dbReference type="GO" id="GO:0031201">
    <property type="term" value="C:SNARE complex"/>
    <property type="evidence" value="ECO:0007669"/>
    <property type="project" value="TreeGrafter"/>
</dbReference>
<dbReference type="SMART" id="SM01270">
    <property type="entry name" value="Longin"/>
    <property type="match status" value="1"/>
</dbReference>
<dbReference type="Gene3D" id="3.30.450.50">
    <property type="entry name" value="Longin domain"/>
    <property type="match status" value="1"/>
</dbReference>